<dbReference type="GeneID" id="108864848"/>
<dbReference type="Gene3D" id="3.30.420.10">
    <property type="entry name" value="Ribonuclease H-like superfamily/Ribonuclease H"/>
    <property type="match status" value="1"/>
</dbReference>
<organism evidence="3 4">
    <name type="scientific">Galendromus occidentalis</name>
    <name type="common">western predatory mite</name>
    <dbReference type="NCBI Taxonomy" id="34638"/>
    <lineage>
        <taxon>Eukaryota</taxon>
        <taxon>Metazoa</taxon>
        <taxon>Ecdysozoa</taxon>
        <taxon>Arthropoda</taxon>
        <taxon>Chelicerata</taxon>
        <taxon>Arachnida</taxon>
        <taxon>Acari</taxon>
        <taxon>Parasitiformes</taxon>
        <taxon>Mesostigmata</taxon>
        <taxon>Gamasina</taxon>
        <taxon>Phytoseioidea</taxon>
        <taxon>Phytoseiidae</taxon>
        <taxon>Typhlodrominae</taxon>
        <taxon>Galendromus</taxon>
    </lineage>
</organism>
<protein>
    <recommendedName>
        <fullName evidence="1">RNA-directed DNA polymerase</fullName>
        <ecNumber evidence="1">2.7.7.49</ecNumber>
    </recommendedName>
</protein>
<evidence type="ECO:0000256" key="1">
    <source>
        <dbReference type="ARBA" id="ARBA00012493"/>
    </source>
</evidence>
<dbReference type="EC" id="2.7.7.49" evidence="1"/>
<dbReference type="PROSITE" id="PS50994">
    <property type="entry name" value="INTEGRASE"/>
    <property type="match status" value="1"/>
</dbReference>
<sequence>MRSETLIANDKVRDFVFCRIRVKPLQFDVIANETEICEELESLWLRLQESGKSGRDSKHFGVDLCEFSIHDNKVIPRGHRVVIPKTCGKQILNELHQGHYGSDKMSNLAGRYVWSEGIDKDISDITVSFTEAFITSKKTSAATLMHLQGTMARFGIPEIVVTDNDPTSASAQFNHFCLTNGIRHITSPPHHPASKGQVERYVNTPKMAL</sequence>
<proteinExistence type="predicted"/>
<feature type="domain" description="Integrase catalytic" evidence="2">
    <location>
        <begin position="92"/>
        <end position="209"/>
    </location>
</feature>
<dbReference type="InterPro" id="IPR041588">
    <property type="entry name" value="Integrase_H2C2"/>
</dbReference>
<dbReference type="GO" id="GO:0003676">
    <property type="term" value="F:nucleic acid binding"/>
    <property type="evidence" value="ECO:0007669"/>
    <property type="project" value="InterPro"/>
</dbReference>
<keyword evidence="3" id="KW-1185">Reference proteome</keyword>
<dbReference type="AlphaFoldDB" id="A0AAJ7PAJ5"/>
<dbReference type="InterPro" id="IPR050951">
    <property type="entry name" value="Retrovirus_Pol_polyprotein"/>
</dbReference>
<dbReference type="InterPro" id="IPR001584">
    <property type="entry name" value="Integrase_cat-core"/>
</dbReference>
<name>A0AAJ7PAJ5_9ACAR</name>
<dbReference type="PANTHER" id="PTHR37984:SF5">
    <property type="entry name" value="PROTEIN NYNRIN-LIKE"/>
    <property type="match status" value="1"/>
</dbReference>
<dbReference type="KEGG" id="goe:108864848"/>
<reference evidence="4" key="1">
    <citation type="submission" date="2025-08" db="UniProtKB">
        <authorList>
            <consortium name="RefSeq"/>
        </authorList>
    </citation>
    <scope>IDENTIFICATION</scope>
</reference>
<evidence type="ECO:0000313" key="4">
    <source>
        <dbReference type="RefSeq" id="XP_018496679.1"/>
    </source>
</evidence>
<dbReference type="PANTHER" id="PTHR37984">
    <property type="entry name" value="PROTEIN CBG26694"/>
    <property type="match status" value="1"/>
</dbReference>
<dbReference type="Proteomes" id="UP000694867">
    <property type="component" value="Unplaced"/>
</dbReference>
<evidence type="ECO:0000259" key="2">
    <source>
        <dbReference type="PROSITE" id="PS50994"/>
    </source>
</evidence>
<dbReference type="Pfam" id="PF17921">
    <property type="entry name" value="Integrase_H2C2"/>
    <property type="match status" value="1"/>
</dbReference>
<dbReference type="InterPro" id="IPR036397">
    <property type="entry name" value="RNaseH_sf"/>
</dbReference>
<gene>
    <name evidence="4" type="primary">LOC108864848</name>
</gene>
<accession>A0AAJ7PAJ5</accession>
<dbReference type="RefSeq" id="XP_018496679.1">
    <property type="nucleotide sequence ID" value="XM_018641163.1"/>
</dbReference>
<dbReference type="GO" id="GO:0015074">
    <property type="term" value="P:DNA integration"/>
    <property type="evidence" value="ECO:0007669"/>
    <property type="project" value="InterPro"/>
</dbReference>
<dbReference type="GO" id="GO:0003964">
    <property type="term" value="F:RNA-directed DNA polymerase activity"/>
    <property type="evidence" value="ECO:0007669"/>
    <property type="project" value="UniProtKB-EC"/>
</dbReference>
<dbReference type="Gene3D" id="1.10.340.70">
    <property type="match status" value="1"/>
</dbReference>
<evidence type="ECO:0000313" key="3">
    <source>
        <dbReference type="Proteomes" id="UP000694867"/>
    </source>
</evidence>
<dbReference type="InterPro" id="IPR012337">
    <property type="entry name" value="RNaseH-like_sf"/>
</dbReference>
<dbReference type="SUPFAM" id="SSF53098">
    <property type="entry name" value="Ribonuclease H-like"/>
    <property type="match status" value="1"/>
</dbReference>